<dbReference type="Proteomes" id="UP000827986">
    <property type="component" value="Unassembled WGS sequence"/>
</dbReference>
<accession>A0A9D3X5G0</accession>
<organism evidence="2 3">
    <name type="scientific">Mauremys mutica</name>
    <name type="common">yellowpond turtle</name>
    <dbReference type="NCBI Taxonomy" id="74926"/>
    <lineage>
        <taxon>Eukaryota</taxon>
        <taxon>Metazoa</taxon>
        <taxon>Chordata</taxon>
        <taxon>Craniata</taxon>
        <taxon>Vertebrata</taxon>
        <taxon>Euteleostomi</taxon>
        <taxon>Archelosauria</taxon>
        <taxon>Testudinata</taxon>
        <taxon>Testudines</taxon>
        <taxon>Cryptodira</taxon>
        <taxon>Durocryptodira</taxon>
        <taxon>Testudinoidea</taxon>
        <taxon>Geoemydidae</taxon>
        <taxon>Geoemydinae</taxon>
        <taxon>Mauremys</taxon>
    </lineage>
</organism>
<dbReference type="AlphaFoldDB" id="A0A9D3X5G0"/>
<feature type="compositionally biased region" description="Basic and acidic residues" evidence="1">
    <location>
        <begin position="31"/>
        <end position="45"/>
    </location>
</feature>
<keyword evidence="3" id="KW-1185">Reference proteome</keyword>
<gene>
    <name evidence="2" type="ORF">KIL84_016987</name>
</gene>
<evidence type="ECO:0000313" key="3">
    <source>
        <dbReference type="Proteomes" id="UP000827986"/>
    </source>
</evidence>
<evidence type="ECO:0000313" key="2">
    <source>
        <dbReference type="EMBL" id="KAH1173148.1"/>
    </source>
</evidence>
<evidence type="ECO:0000256" key="1">
    <source>
        <dbReference type="SAM" id="MobiDB-lite"/>
    </source>
</evidence>
<protein>
    <submittedName>
        <fullName evidence="2">Uncharacterized protein</fullName>
    </submittedName>
</protein>
<dbReference type="EMBL" id="JAHDVG010000482">
    <property type="protein sequence ID" value="KAH1173148.1"/>
    <property type="molecule type" value="Genomic_DNA"/>
</dbReference>
<reference evidence="2" key="1">
    <citation type="submission" date="2021-09" db="EMBL/GenBank/DDBJ databases">
        <title>The genome of Mauremys mutica provides insights into the evolution of semi-aquatic lifestyle.</title>
        <authorList>
            <person name="Gong S."/>
            <person name="Gao Y."/>
        </authorList>
    </citation>
    <scope>NUCLEOTIDE SEQUENCE</scope>
    <source>
        <strain evidence="2">MM-2020</strain>
        <tissue evidence="2">Muscle</tissue>
    </source>
</reference>
<name>A0A9D3X5G0_9SAUR</name>
<sequence length="102" mass="10716">MSGGSGSASCTLPGACRNALQGEEALGGIGEPREGHRPQKAKKEGLLQHSSRCLLARPQWLLHSTWARSVPSSGSRYQAALLGLTVARLPPLLAELCPQGTM</sequence>
<comment type="caution">
    <text evidence="2">The sequence shown here is derived from an EMBL/GenBank/DDBJ whole genome shotgun (WGS) entry which is preliminary data.</text>
</comment>
<proteinExistence type="predicted"/>
<feature type="region of interest" description="Disordered" evidence="1">
    <location>
        <begin position="23"/>
        <end position="45"/>
    </location>
</feature>